<proteinExistence type="predicted"/>
<keyword evidence="2" id="KW-1185">Reference proteome</keyword>
<evidence type="ECO:0000313" key="1">
    <source>
        <dbReference type="EMBL" id="KRX04874.1"/>
    </source>
</evidence>
<reference evidence="1 2" key="1">
    <citation type="journal article" date="2015" name="Sci. Rep.">
        <title>Genome of the facultative scuticociliatosis pathogen Pseudocohnilembus persalinus provides insight into its virulence through horizontal gene transfer.</title>
        <authorList>
            <person name="Xiong J."/>
            <person name="Wang G."/>
            <person name="Cheng J."/>
            <person name="Tian M."/>
            <person name="Pan X."/>
            <person name="Warren A."/>
            <person name="Jiang C."/>
            <person name="Yuan D."/>
            <person name="Miao W."/>
        </authorList>
    </citation>
    <scope>NUCLEOTIDE SEQUENCE [LARGE SCALE GENOMIC DNA]</scope>
    <source>
        <strain evidence="1">36N120E</strain>
    </source>
</reference>
<accession>A0A0V0QS68</accession>
<gene>
    <name evidence="1" type="ORF">PPERSA_06508</name>
</gene>
<sequence length="844" mass="99191">MKISYLKIHIMTYNQDDISIHITHSISGGIILKSDMLPYTSSHPKELEINCEVFINAENEDQALDTFARFNKQEFKSFQAVPLGSLVKGVFLKQETAQKYASFYYNSGQYFANSQHFQQFAYNQLKQVLKYWQDQNILACSWELFYLALIIQDPDLRRNLVDSILQVLSSDLSALVTLSKLNKIIQSLIVLYEKVGDTGILRPIINFHFEQYKNLLEKQISKSKNSDFTRYKEFIKLIMKQAQDSQQQVIVNQSSLYIFKTLHRLTKYLALGNLQQVGSLIRNVPDYIFHTLQKNKLVNEGDLKYITYDDFIDQKYRYQVLNIQRKILEIKIKPEFQGMNPIELENAVILNYLSHYNVFDNIFNFLQELFFEKLVPHPLTKIVQQFENKALRYQLFDKDLDETAVSFLTYVTDQNKIGNAGINNNFGPFEMIQNNIQQADIYMVQTQEMSVQGISPVYGVLEIVSVAGNLELSSRKQFLEAFHWKQSIKKQLPQGYIIKDVMAVGVYDIFQHPLLIKNNYMEWNFLWDFIIKGKKEEHARQIYLDILVKYAQWLEQSTLAAVLGFFVDGEQKLSIDILLFNSETTESRQILSNLLEQGKPIIFKILLKIENRSKILNLNLNYIFIDEYNEPRCPRDIRQDATTFLRLFFSKEELMTWYKIFPYNRSQVNTIITRSMEKELGQGELGKAMKLELVKLFLQESSDSFIDNARILLGYSEKFYHHASELQAYIDIIQYLKHKSKYGGFNIKKKTSMQDQKQFFMQFCQDYLIKDILNYDMIYMENLGASILNQIEIIREVFESDQEKVQTYISPLQKMLNMSDFIADSCVLSFKYMSEMEFGRKFLF</sequence>
<protein>
    <submittedName>
        <fullName evidence="1">Uncharacterized protein</fullName>
    </submittedName>
</protein>
<evidence type="ECO:0000313" key="2">
    <source>
        <dbReference type="Proteomes" id="UP000054937"/>
    </source>
</evidence>
<dbReference type="InParanoid" id="A0A0V0QS68"/>
<dbReference type="EMBL" id="LDAU01000110">
    <property type="protein sequence ID" value="KRX04874.1"/>
    <property type="molecule type" value="Genomic_DNA"/>
</dbReference>
<name>A0A0V0QS68_PSEPJ</name>
<dbReference type="Proteomes" id="UP000054937">
    <property type="component" value="Unassembled WGS sequence"/>
</dbReference>
<dbReference type="OMA" id="EINCECF"/>
<dbReference type="OrthoDB" id="288602at2759"/>
<comment type="caution">
    <text evidence="1">The sequence shown here is derived from an EMBL/GenBank/DDBJ whole genome shotgun (WGS) entry which is preliminary data.</text>
</comment>
<dbReference type="AlphaFoldDB" id="A0A0V0QS68"/>
<organism evidence="1 2">
    <name type="scientific">Pseudocohnilembus persalinus</name>
    <name type="common">Ciliate</name>
    <dbReference type="NCBI Taxonomy" id="266149"/>
    <lineage>
        <taxon>Eukaryota</taxon>
        <taxon>Sar</taxon>
        <taxon>Alveolata</taxon>
        <taxon>Ciliophora</taxon>
        <taxon>Intramacronucleata</taxon>
        <taxon>Oligohymenophorea</taxon>
        <taxon>Scuticociliatia</taxon>
        <taxon>Philasterida</taxon>
        <taxon>Pseudocohnilembidae</taxon>
        <taxon>Pseudocohnilembus</taxon>
    </lineage>
</organism>